<sequence>MLRKWNMKGEGMNMRDDIVHLITESLEATAEVMILGRRGTGGLLVDAAVGHPAEILIATVTKNYCQTSEDFIEKMEKWSKEHNHEEEEAPKMWYRSSPAELYYKPAENGVGVQQTQKLERICDTFFKKVIERGRKARPEVDELPPLKPPKAKMCKHRWRWRCLLGARQLLCEPETAPGECWAHGPSRSRARRCRRATPRPQPPPAPPPPPPTLCSAQGRTVTDSYAI</sequence>
<protein>
    <submittedName>
        <fullName evidence="1">Uncharacterized protein</fullName>
    </submittedName>
</protein>
<proteinExistence type="predicted"/>
<accession>A0ACC0JZX9</accession>
<evidence type="ECO:0000313" key="2">
    <source>
        <dbReference type="Proteomes" id="UP001064048"/>
    </source>
</evidence>
<reference evidence="1 2" key="1">
    <citation type="journal article" date="2022" name="Genome Biol. Evol.">
        <title>The Spruce Budworm Genome: Reconstructing the Evolutionary History of Antifreeze Proteins.</title>
        <authorList>
            <person name="Beliveau C."/>
            <person name="Gagne P."/>
            <person name="Picq S."/>
            <person name="Vernygora O."/>
            <person name="Keeling C.I."/>
            <person name="Pinkney K."/>
            <person name="Doucet D."/>
            <person name="Wen F."/>
            <person name="Johnston J.S."/>
            <person name="Maaroufi H."/>
            <person name="Boyle B."/>
            <person name="Laroche J."/>
            <person name="Dewar K."/>
            <person name="Juretic N."/>
            <person name="Blackburn G."/>
            <person name="Nisole A."/>
            <person name="Brunet B."/>
            <person name="Brandao M."/>
            <person name="Lumley L."/>
            <person name="Duan J."/>
            <person name="Quan G."/>
            <person name="Lucarotti C.J."/>
            <person name="Roe A.D."/>
            <person name="Sperling F.A.H."/>
            <person name="Levesque R.C."/>
            <person name="Cusson M."/>
        </authorList>
    </citation>
    <scope>NUCLEOTIDE SEQUENCE [LARGE SCALE GENOMIC DNA]</scope>
    <source>
        <strain evidence="1">Glfc:IPQL:Cfum</strain>
    </source>
</reference>
<dbReference type="Proteomes" id="UP001064048">
    <property type="component" value="Chromosome Z"/>
</dbReference>
<keyword evidence="2" id="KW-1185">Reference proteome</keyword>
<organism evidence="1 2">
    <name type="scientific">Choristoneura fumiferana</name>
    <name type="common">Spruce budworm moth</name>
    <name type="synonym">Archips fumiferana</name>
    <dbReference type="NCBI Taxonomy" id="7141"/>
    <lineage>
        <taxon>Eukaryota</taxon>
        <taxon>Metazoa</taxon>
        <taxon>Ecdysozoa</taxon>
        <taxon>Arthropoda</taxon>
        <taxon>Hexapoda</taxon>
        <taxon>Insecta</taxon>
        <taxon>Pterygota</taxon>
        <taxon>Neoptera</taxon>
        <taxon>Endopterygota</taxon>
        <taxon>Lepidoptera</taxon>
        <taxon>Glossata</taxon>
        <taxon>Ditrysia</taxon>
        <taxon>Tortricoidea</taxon>
        <taxon>Tortricidae</taxon>
        <taxon>Tortricinae</taxon>
        <taxon>Choristoneura</taxon>
    </lineage>
</organism>
<evidence type="ECO:0000313" key="1">
    <source>
        <dbReference type="EMBL" id="KAI8429518.1"/>
    </source>
</evidence>
<name>A0ACC0JZX9_CHOFU</name>
<dbReference type="EMBL" id="CM046131">
    <property type="protein sequence ID" value="KAI8429518.1"/>
    <property type="molecule type" value="Genomic_DNA"/>
</dbReference>
<gene>
    <name evidence="1" type="ORF">MSG28_000151</name>
</gene>
<comment type="caution">
    <text evidence="1">The sequence shown here is derived from an EMBL/GenBank/DDBJ whole genome shotgun (WGS) entry which is preliminary data.</text>
</comment>